<feature type="binding site" evidence="2">
    <location>
        <position position="8"/>
    </location>
    <ligand>
        <name>Zn(2+)</name>
        <dbReference type="ChEBI" id="CHEBI:29105"/>
        <label>1</label>
    </ligand>
</feature>
<dbReference type="RefSeq" id="WP_079494613.1">
    <property type="nucleotide sequence ID" value="NZ_FUZT01000013.1"/>
</dbReference>
<feature type="active site" description="Nucleophile" evidence="1">
    <location>
        <position position="117"/>
    </location>
</feature>
<gene>
    <name evidence="3" type="ORF">SAMN02194393_04347</name>
</gene>
<proteinExistence type="predicted"/>
<dbReference type="EMBL" id="FUZT01000013">
    <property type="protein sequence ID" value="SKC85236.1"/>
    <property type="molecule type" value="Genomic_DNA"/>
</dbReference>
<evidence type="ECO:0000256" key="1">
    <source>
        <dbReference type="PIRSR" id="PIRSR015853-1"/>
    </source>
</evidence>
<sequence length="266" mass="29050">MKVYISADIEGITGVTSWSETDKGNADHSSLVKQMEEEVNAACRGALKAGAEEILIKDAHDSGRNIDPAVLPRNTKLIRGWSGHPFSMVQELDESFDALMFIGYHSRSGSGANPLSHTMNAHAINYIKINGTYASEFLIHAYAAATVDVPVVFVSGDKGLCEEINKFNENISTFAVKEGVGNSTIGINSNLAAQLTEEKVEEALKGNLSLCKIKLPDSFEVEISYVNHIKAYKASFYPGVKQISPTNIVYKSRSYFDVLCMISFLV</sequence>
<dbReference type="STRING" id="36842.SAMN02194393_04347"/>
<keyword evidence="2" id="KW-0862">Zinc</keyword>
<feature type="binding site" evidence="2">
    <location>
        <position position="105"/>
    </location>
    <ligand>
        <name>Zn(2+)</name>
        <dbReference type="ChEBI" id="CHEBI:29105"/>
        <label>2</label>
    </ligand>
</feature>
<dbReference type="GO" id="GO:0046872">
    <property type="term" value="F:metal ion binding"/>
    <property type="evidence" value="ECO:0007669"/>
    <property type="project" value="UniProtKB-KW"/>
</dbReference>
<accession>A0A1T5MAF9</accession>
<reference evidence="3 4" key="1">
    <citation type="submission" date="2017-02" db="EMBL/GenBank/DDBJ databases">
        <authorList>
            <person name="Peterson S.W."/>
        </authorList>
    </citation>
    <scope>NUCLEOTIDE SEQUENCE [LARGE SCALE GENOMIC DNA]</scope>
    <source>
        <strain evidence="3 4">M1</strain>
    </source>
</reference>
<organism evidence="3 4">
    <name type="scientific">Maledivibacter halophilus</name>
    <dbReference type="NCBI Taxonomy" id="36842"/>
    <lineage>
        <taxon>Bacteria</taxon>
        <taxon>Bacillati</taxon>
        <taxon>Bacillota</taxon>
        <taxon>Clostridia</taxon>
        <taxon>Peptostreptococcales</taxon>
        <taxon>Caminicellaceae</taxon>
        <taxon>Maledivibacter</taxon>
    </lineage>
</organism>
<dbReference type="Gene3D" id="3.40.50.10780">
    <property type="entry name" value="Dipeptide transport protein"/>
    <property type="match status" value="1"/>
</dbReference>
<dbReference type="OrthoDB" id="9785420at2"/>
<dbReference type="PIRSF" id="PIRSF015853">
    <property type="entry name" value="Pep_DppA"/>
    <property type="match status" value="1"/>
</dbReference>
<evidence type="ECO:0000256" key="2">
    <source>
        <dbReference type="PIRSR" id="PIRSR015853-2"/>
    </source>
</evidence>
<feature type="binding site" evidence="2">
    <location>
        <position position="60"/>
    </location>
    <ligand>
        <name>Zn(2+)</name>
        <dbReference type="ChEBI" id="CHEBI:29105"/>
        <label>2</label>
    </ligand>
</feature>
<dbReference type="Proteomes" id="UP000190285">
    <property type="component" value="Unassembled WGS sequence"/>
</dbReference>
<feature type="binding site" evidence="2">
    <location>
        <position position="8"/>
    </location>
    <ligand>
        <name>Zn(2+)</name>
        <dbReference type="ChEBI" id="CHEBI:29105"/>
        <label>2</label>
    </ligand>
</feature>
<dbReference type="InterPro" id="IPR036177">
    <property type="entry name" value="Peptidase_M55_sf"/>
</dbReference>
<dbReference type="InterPro" id="IPR007035">
    <property type="entry name" value="Peptidase_M55"/>
</dbReference>
<keyword evidence="4" id="KW-1185">Reference proteome</keyword>
<feature type="binding site" evidence="2">
    <location>
        <position position="136"/>
    </location>
    <ligand>
        <name>Zn(2+)</name>
        <dbReference type="ChEBI" id="CHEBI:29105"/>
        <label>2</label>
    </ligand>
</feature>
<protein>
    <submittedName>
        <fullName evidence="3">D-amino peptidase</fullName>
    </submittedName>
</protein>
<dbReference type="CDD" id="cd08770">
    <property type="entry name" value="DAP_dppA_3"/>
    <property type="match status" value="1"/>
</dbReference>
<feature type="binding site" evidence="2">
    <location>
        <position position="10"/>
    </location>
    <ligand>
        <name>Zn(2+)</name>
        <dbReference type="ChEBI" id="CHEBI:29105"/>
        <label>1</label>
    </ligand>
</feature>
<name>A0A1T5MAF9_9FIRM</name>
<dbReference type="InterPro" id="IPR027476">
    <property type="entry name" value="DppA_N"/>
</dbReference>
<keyword evidence="2" id="KW-0479">Metal-binding</keyword>
<dbReference type="AlphaFoldDB" id="A0A1T5MAF9"/>
<evidence type="ECO:0000313" key="3">
    <source>
        <dbReference type="EMBL" id="SKC85236.1"/>
    </source>
</evidence>
<evidence type="ECO:0000313" key="4">
    <source>
        <dbReference type="Proteomes" id="UP000190285"/>
    </source>
</evidence>
<dbReference type="Gene3D" id="3.30.1360.130">
    <property type="entry name" value="Dipeptide transport protein"/>
    <property type="match status" value="1"/>
</dbReference>
<dbReference type="Pfam" id="PF04951">
    <property type="entry name" value="Peptidase_M55"/>
    <property type="match status" value="1"/>
</dbReference>
<dbReference type="SUPFAM" id="SSF63992">
    <property type="entry name" value="Dipeptide transport protein"/>
    <property type="match status" value="1"/>
</dbReference>